<evidence type="ECO:0000313" key="5">
    <source>
        <dbReference type="EMBL" id="OFV70667.1"/>
    </source>
</evidence>
<evidence type="ECO:0000256" key="2">
    <source>
        <dbReference type="ARBA" id="ARBA00022741"/>
    </source>
</evidence>
<dbReference type="InterPro" id="IPR027417">
    <property type="entry name" value="P-loop_NTPase"/>
</dbReference>
<dbReference type="AlphaFoldDB" id="A0A1F2PH66"/>
<dbReference type="STRING" id="52694.ACWI_18790"/>
<dbReference type="Pfam" id="PF12399">
    <property type="entry name" value="BCA_ABC_TP_C"/>
    <property type="match status" value="1"/>
</dbReference>
<dbReference type="InterPro" id="IPR003593">
    <property type="entry name" value="AAA+_ATPase"/>
</dbReference>
<dbReference type="FunFam" id="3.40.50.300:FF:000421">
    <property type="entry name" value="Branched-chain amino acid ABC transporter ATP-binding protein"/>
    <property type="match status" value="1"/>
</dbReference>
<feature type="domain" description="ABC transporter" evidence="4">
    <location>
        <begin position="4"/>
        <end position="252"/>
    </location>
</feature>
<dbReference type="GO" id="GO:0015192">
    <property type="term" value="F:L-phenylalanine transmembrane transporter activity"/>
    <property type="evidence" value="ECO:0007669"/>
    <property type="project" value="TreeGrafter"/>
</dbReference>
<dbReference type="GO" id="GO:0015188">
    <property type="term" value="F:L-isoleucine transmembrane transporter activity"/>
    <property type="evidence" value="ECO:0007669"/>
    <property type="project" value="TreeGrafter"/>
</dbReference>
<evidence type="ECO:0000259" key="4">
    <source>
        <dbReference type="PROSITE" id="PS50893"/>
    </source>
</evidence>
<dbReference type="GO" id="GO:1903806">
    <property type="term" value="P:L-isoleucine import across plasma membrane"/>
    <property type="evidence" value="ECO:0007669"/>
    <property type="project" value="TreeGrafter"/>
</dbReference>
<evidence type="ECO:0000256" key="3">
    <source>
        <dbReference type="ARBA" id="ARBA00022840"/>
    </source>
</evidence>
<dbReference type="Proteomes" id="UP000322619">
    <property type="component" value="Unassembled WGS sequence"/>
</dbReference>
<dbReference type="GO" id="GO:0005304">
    <property type="term" value="F:L-valine transmembrane transporter activity"/>
    <property type="evidence" value="ECO:0007669"/>
    <property type="project" value="TreeGrafter"/>
</dbReference>
<dbReference type="SUPFAM" id="SSF52540">
    <property type="entry name" value="P-loop containing nucleoside triphosphate hydrolases"/>
    <property type="match status" value="1"/>
</dbReference>
<evidence type="ECO:0000313" key="7">
    <source>
        <dbReference type="EMBL" id="UYO61424.1"/>
    </source>
</evidence>
<dbReference type="CDD" id="cd03219">
    <property type="entry name" value="ABC_Mj1267_LivG_branched"/>
    <property type="match status" value="1"/>
</dbReference>
<dbReference type="Proteomes" id="UP001163550">
    <property type="component" value="Chromosome"/>
</dbReference>
<reference evidence="7" key="3">
    <citation type="submission" date="2021-11" db="EMBL/GenBank/DDBJ databases">
        <title>Isoprene-degrading acetogen.</title>
        <authorList>
            <person name="Yang Y."/>
            <person name="Jin H."/>
            <person name="Yan J."/>
        </authorList>
    </citation>
    <scope>NUCLEOTIDE SEQUENCE</scope>
    <source>
        <strain evidence="7">Berkeley</strain>
    </source>
</reference>
<dbReference type="InterPro" id="IPR032823">
    <property type="entry name" value="BCA_ABC_TP_C"/>
</dbReference>
<keyword evidence="3 5" id="KW-0067">ATP-binding</keyword>
<gene>
    <name evidence="5" type="primary">lptB_2</name>
    <name evidence="5" type="ORF">ACWI_18790</name>
    <name evidence="6" type="ORF">FXB42_01560</name>
    <name evidence="7" type="ORF">LNN31_11585</name>
</gene>
<keyword evidence="10" id="KW-1185">Reference proteome</keyword>
<dbReference type="GO" id="GO:1903805">
    <property type="term" value="P:L-valine import across plasma membrane"/>
    <property type="evidence" value="ECO:0007669"/>
    <property type="project" value="TreeGrafter"/>
</dbReference>
<reference evidence="6 9" key="2">
    <citation type="submission" date="2019-08" db="EMBL/GenBank/DDBJ databases">
        <title>Isolation and enrichment of carboxydotrophic bacteria from anaerobic sludge for the production of bio-based chemicals from syngas.</title>
        <authorList>
            <person name="Antares A.L."/>
            <person name="Moreira J."/>
            <person name="Diender M."/>
            <person name="Parshina S.N."/>
            <person name="Stams A.J.M."/>
            <person name="Alves M."/>
            <person name="Alves J.I."/>
            <person name="Sousa D.Z."/>
        </authorList>
    </citation>
    <scope>NUCLEOTIDE SEQUENCE [LARGE SCALE GENOMIC DNA]</scope>
    <source>
        <strain evidence="6 9">JM</strain>
    </source>
</reference>
<dbReference type="EMBL" id="LKEU01000029">
    <property type="protein sequence ID" value="OFV70667.1"/>
    <property type="molecule type" value="Genomic_DNA"/>
</dbReference>
<keyword evidence="2" id="KW-0547">Nucleotide-binding</keyword>
<evidence type="ECO:0000313" key="9">
    <source>
        <dbReference type="Proteomes" id="UP000322619"/>
    </source>
</evidence>
<accession>A0A1F2PH66</accession>
<dbReference type="GO" id="GO:0016887">
    <property type="term" value="F:ATP hydrolysis activity"/>
    <property type="evidence" value="ECO:0007669"/>
    <property type="project" value="InterPro"/>
</dbReference>
<name>A0A1F2PH66_9FIRM</name>
<keyword evidence="1" id="KW-0813">Transport</keyword>
<dbReference type="EC" id="3.6.3.-" evidence="5"/>
<evidence type="ECO:0000256" key="1">
    <source>
        <dbReference type="ARBA" id="ARBA00022448"/>
    </source>
</evidence>
<dbReference type="SMART" id="SM00382">
    <property type="entry name" value="AAA"/>
    <property type="match status" value="1"/>
</dbReference>
<dbReference type="PANTHER" id="PTHR45772">
    <property type="entry name" value="CONSERVED COMPONENT OF ABC TRANSPORTER FOR NATURAL AMINO ACIDS-RELATED"/>
    <property type="match status" value="1"/>
</dbReference>
<organism evidence="5 8">
    <name type="scientific">Acetobacterium wieringae</name>
    <dbReference type="NCBI Taxonomy" id="52694"/>
    <lineage>
        <taxon>Bacteria</taxon>
        <taxon>Bacillati</taxon>
        <taxon>Bacillota</taxon>
        <taxon>Clostridia</taxon>
        <taxon>Eubacteriales</taxon>
        <taxon>Eubacteriaceae</taxon>
        <taxon>Acetobacterium</taxon>
    </lineage>
</organism>
<dbReference type="PROSITE" id="PS50893">
    <property type="entry name" value="ABC_TRANSPORTER_2"/>
    <property type="match status" value="1"/>
</dbReference>
<dbReference type="InterPro" id="IPR051120">
    <property type="entry name" value="ABC_AA/LPS_Transport"/>
</dbReference>
<dbReference type="GO" id="GO:0015808">
    <property type="term" value="P:L-alanine transport"/>
    <property type="evidence" value="ECO:0007669"/>
    <property type="project" value="TreeGrafter"/>
</dbReference>
<evidence type="ECO:0000313" key="6">
    <source>
        <dbReference type="EMBL" id="TYC88328.1"/>
    </source>
</evidence>
<dbReference type="GO" id="GO:0005886">
    <property type="term" value="C:plasma membrane"/>
    <property type="evidence" value="ECO:0007669"/>
    <property type="project" value="TreeGrafter"/>
</dbReference>
<evidence type="ECO:0000313" key="10">
    <source>
        <dbReference type="Proteomes" id="UP001163550"/>
    </source>
</evidence>
<dbReference type="Gene3D" id="3.40.50.300">
    <property type="entry name" value="P-loop containing nucleotide triphosphate hydrolases"/>
    <property type="match status" value="1"/>
</dbReference>
<reference evidence="5 8" key="1">
    <citation type="submission" date="2015-09" db="EMBL/GenBank/DDBJ databases">
        <title>Genome sequence of Acetobacterium wieringae DSM 1911.</title>
        <authorList>
            <person name="Poehlein A."/>
            <person name="Bengelsdorf F.R."/>
            <person name="Schiel-Bengelsdorf B."/>
            <person name="Duerre P."/>
            <person name="Daniel R."/>
        </authorList>
    </citation>
    <scope>NUCLEOTIDE SEQUENCE [LARGE SCALE GENOMIC DNA]</scope>
    <source>
        <strain evidence="5 8">DSM 1911</strain>
    </source>
</reference>
<dbReference type="PANTHER" id="PTHR45772:SF7">
    <property type="entry name" value="AMINO ACID ABC TRANSPORTER ATP-BINDING PROTEIN"/>
    <property type="match status" value="1"/>
</dbReference>
<dbReference type="GO" id="GO:0005524">
    <property type="term" value="F:ATP binding"/>
    <property type="evidence" value="ECO:0007669"/>
    <property type="project" value="UniProtKB-KW"/>
</dbReference>
<dbReference type="EMBL" id="VSLA01000002">
    <property type="protein sequence ID" value="TYC88328.1"/>
    <property type="molecule type" value="Genomic_DNA"/>
</dbReference>
<dbReference type="GO" id="GO:0042941">
    <property type="term" value="P:D-alanine transmembrane transport"/>
    <property type="evidence" value="ECO:0007669"/>
    <property type="project" value="TreeGrafter"/>
</dbReference>
<sequence length="252" mass="28352">MTVLSAKNITMQFGGLTAVDQFNLELSANELVGLIGPNGAGKTTIFNMLTGVYVPTMGEIMLNDQSIIKKTPHEIVKLGASRTFQNIRLFKDLTAVENVKIAYHNFIDYNMVQGMFRTKKFWTEEKKAHEECMKLLDIFDMGEYADTLAKNLPYGQQRKLEIARALASDPKVLMLDEPAAGMNPNETAELMETIHFIRNKFDITVLLIEHDMKLVMGICERIIVVDYGKTIAEGTPDEIKNNPDVIRAYLGD</sequence>
<dbReference type="RefSeq" id="WP_070371182.1">
    <property type="nucleotide sequence ID" value="NZ_CABIIK010000056.1"/>
</dbReference>
<dbReference type="OrthoDB" id="9805514at2"/>
<dbReference type="EMBL" id="CP087994">
    <property type="protein sequence ID" value="UYO61424.1"/>
    <property type="molecule type" value="Genomic_DNA"/>
</dbReference>
<dbReference type="InterPro" id="IPR003439">
    <property type="entry name" value="ABC_transporter-like_ATP-bd"/>
</dbReference>
<evidence type="ECO:0000313" key="8">
    <source>
        <dbReference type="Proteomes" id="UP000176244"/>
    </source>
</evidence>
<dbReference type="Proteomes" id="UP000176244">
    <property type="component" value="Unassembled WGS sequence"/>
</dbReference>
<protein>
    <submittedName>
        <fullName evidence="6">ABC transporter ATP-binding protein</fullName>
    </submittedName>
    <submittedName>
        <fullName evidence="5">Lipopolysaccharide export system ATP-binding protein LptB</fullName>
        <ecNumber evidence="5">3.6.3.-</ecNumber>
    </submittedName>
</protein>
<dbReference type="Pfam" id="PF00005">
    <property type="entry name" value="ABC_tran"/>
    <property type="match status" value="1"/>
</dbReference>
<keyword evidence="5" id="KW-0378">Hydrolase</keyword>
<proteinExistence type="predicted"/>